<dbReference type="InterPro" id="IPR030048">
    <property type="entry name" value="SurE"/>
</dbReference>
<dbReference type="Gene3D" id="3.40.1210.10">
    <property type="entry name" value="Survival protein SurE-like phosphatase/nucleotidase"/>
    <property type="match status" value="1"/>
</dbReference>
<evidence type="ECO:0000259" key="5">
    <source>
        <dbReference type="Pfam" id="PF01975"/>
    </source>
</evidence>
<name>A0A4P2VB96_9ARCH</name>
<feature type="binding site" evidence="4">
    <location>
        <position position="17"/>
    </location>
    <ligand>
        <name>a divalent metal cation</name>
        <dbReference type="ChEBI" id="CHEBI:60240"/>
    </ligand>
</feature>
<dbReference type="GO" id="GO:0046872">
    <property type="term" value="F:metal ion binding"/>
    <property type="evidence" value="ECO:0007669"/>
    <property type="project" value="UniProtKB-UniRule"/>
</dbReference>
<feature type="domain" description="Survival protein SurE-like phosphatase/nucleotidase" evidence="5">
    <location>
        <begin position="12"/>
        <end position="207"/>
    </location>
</feature>
<feature type="binding site" evidence="4">
    <location>
        <position position="104"/>
    </location>
    <ligand>
        <name>a divalent metal cation</name>
        <dbReference type="ChEBI" id="CHEBI:60240"/>
    </ligand>
</feature>
<comment type="subcellular location">
    <subcellularLocation>
        <location evidence="4">Cytoplasm</location>
    </subcellularLocation>
</comment>
<dbReference type="Proteomes" id="UP000509448">
    <property type="component" value="Chromosome"/>
</dbReference>
<dbReference type="GO" id="GO:0000166">
    <property type="term" value="F:nucleotide binding"/>
    <property type="evidence" value="ECO:0007669"/>
    <property type="project" value="UniProtKB-KW"/>
</dbReference>
<dbReference type="GeneID" id="55584232"/>
<feature type="binding site" evidence="4">
    <location>
        <position position="49"/>
    </location>
    <ligand>
        <name>a divalent metal cation</name>
        <dbReference type="ChEBI" id="CHEBI:60240"/>
    </ligand>
</feature>
<evidence type="ECO:0000313" key="6">
    <source>
        <dbReference type="EMBL" id="BBE41804.1"/>
    </source>
</evidence>
<evidence type="ECO:0000256" key="3">
    <source>
        <dbReference type="ARBA" id="ARBA00022801"/>
    </source>
</evidence>
<gene>
    <name evidence="4" type="primary">surE</name>
    <name evidence="6" type="ORF">NAS2_0414</name>
</gene>
<evidence type="ECO:0000256" key="2">
    <source>
        <dbReference type="ARBA" id="ARBA00022723"/>
    </source>
</evidence>
<dbReference type="GO" id="GO:0005737">
    <property type="term" value="C:cytoplasm"/>
    <property type="evidence" value="ECO:0007669"/>
    <property type="project" value="UniProtKB-SubCell"/>
</dbReference>
<organism evidence="6 7">
    <name type="scientific">Conexivisphaera calida</name>
    <dbReference type="NCBI Taxonomy" id="1874277"/>
    <lineage>
        <taxon>Archaea</taxon>
        <taxon>Nitrososphaerota</taxon>
        <taxon>Conexivisphaeria</taxon>
        <taxon>Conexivisphaerales</taxon>
        <taxon>Conexivisphaeraceae</taxon>
        <taxon>Conexivisphaera</taxon>
    </lineage>
</organism>
<proteinExistence type="inferred from homology"/>
<dbReference type="NCBIfam" id="TIGR00087">
    <property type="entry name" value="surE"/>
    <property type="match status" value="1"/>
</dbReference>
<dbReference type="HAMAP" id="MF_00060">
    <property type="entry name" value="SurE"/>
    <property type="match status" value="1"/>
</dbReference>
<protein>
    <recommendedName>
        <fullName evidence="4">5'-nucleotidase SurE</fullName>
        <ecNumber evidence="4">3.1.3.5</ecNumber>
    </recommendedName>
    <alternativeName>
        <fullName evidence="4">Nucleoside 5'-monophosphate phosphohydrolase</fullName>
    </alternativeName>
</protein>
<dbReference type="GO" id="GO:0008253">
    <property type="term" value="F:5'-nucleotidase activity"/>
    <property type="evidence" value="ECO:0007669"/>
    <property type="project" value="UniProtKB-UniRule"/>
</dbReference>
<keyword evidence="4" id="KW-0547">Nucleotide-binding</keyword>
<comment type="catalytic activity">
    <reaction evidence="4">
        <text>a ribonucleoside 5'-phosphate + H2O = a ribonucleoside + phosphate</text>
        <dbReference type="Rhea" id="RHEA:12484"/>
        <dbReference type="ChEBI" id="CHEBI:15377"/>
        <dbReference type="ChEBI" id="CHEBI:18254"/>
        <dbReference type="ChEBI" id="CHEBI:43474"/>
        <dbReference type="ChEBI" id="CHEBI:58043"/>
        <dbReference type="EC" id="3.1.3.5"/>
    </reaction>
</comment>
<dbReference type="SUPFAM" id="SSF64167">
    <property type="entry name" value="SurE-like"/>
    <property type="match status" value="1"/>
</dbReference>
<dbReference type="PANTHER" id="PTHR30457:SF0">
    <property type="entry name" value="PHOSPHATASE, PUTATIVE (AFU_ORTHOLOGUE AFUA_4G01070)-RELATED"/>
    <property type="match status" value="1"/>
</dbReference>
<keyword evidence="4" id="KW-0963">Cytoplasm</keyword>
<comment type="similarity">
    <text evidence="1 4">Belongs to the SurE nucleotidase family.</text>
</comment>
<reference evidence="6 7" key="1">
    <citation type="journal article" date="2019" name="ISME J.">
        <title>Isolation and characterization of a thermophilic sulfur- and iron-reducing thaumarchaeote from a terrestrial acidic hot spring.</title>
        <authorList>
            <person name="Kato S."/>
            <person name="Itoh T."/>
            <person name="Yuki M."/>
            <person name="Nagamori M."/>
            <person name="Ohnishi M."/>
            <person name="Uematsu K."/>
            <person name="Suzuki K."/>
            <person name="Takashina T."/>
            <person name="Ohkuma M."/>
        </authorList>
    </citation>
    <scope>NUCLEOTIDE SEQUENCE [LARGE SCALE GENOMIC DNA]</scope>
    <source>
        <strain evidence="6 7">NAS-02</strain>
    </source>
</reference>
<keyword evidence="2 4" id="KW-0479">Metal-binding</keyword>
<comment type="cofactor">
    <cofactor evidence="4">
        <name>a divalent metal cation</name>
        <dbReference type="ChEBI" id="CHEBI:60240"/>
    </cofactor>
    <text evidence="4">Binds 1 divalent metal cation per subunit.</text>
</comment>
<dbReference type="RefSeq" id="WP_174448107.1">
    <property type="nucleotide sequence ID" value="NZ_AP018732.1"/>
</dbReference>
<evidence type="ECO:0000256" key="4">
    <source>
        <dbReference type="HAMAP-Rule" id="MF_00060"/>
    </source>
</evidence>
<dbReference type="EMBL" id="AP018732">
    <property type="protein sequence ID" value="BBE41804.1"/>
    <property type="molecule type" value="Genomic_DNA"/>
</dbReference>
<dbReference type="InterPro" id="IPR036523">
    <property type="entry name" value="SurE-like_sf"/>
</dbReference>
<dbReference type="KEGG" id="ccai:NAS2_0414"/>
<dbReference type="InterPro" id="IPR002828">
    <property type="entry name" value="SurE-like_Pase/nucleotidase"/>
</dbReference>
<dbReference type="EC" id="3.1.3.5" evidence="4"/>
<keyword evidence="7" id="KW-1185">Reference proteome</keyword>
<dbReference type="AlphaFoldDB" id="A0A4P2VB96"/>
<accession>A0A4P2VB96</accession>
<sequence length="279" mass="30163">MSNGEGEGRPLVLVSNDDGPESPGLRALLEALNDGRVDVTFIVPEGPRSSSGMSLTFHKPLRAWEREISGVRGYVVSGSPADCVMLGRLRLLDRTPCAVASGINIGDNTGLQDIYASGTVAAALQAALLGIPSSAFSMMVERDGIMAGEREMLEGFAEASRYAAEATRWICEHGLPEGVHLLNVNFPLRIAEPATVELTRPVRRKYENNVVERMDPRGFPYYWVWGRRLGGYSEGTDAWAVYTRGAVSVTPLNIDLASPGSPGMDDLRARLESVGRAKD</sequence>
<dbReference type="PANTHER" id="PTHR30457">
    <property type="entry name" value="5'-NUCLEOTIDASE SURE"/>
    <property type="match status" value="1"/>
</dbReference>
<dbReference type="Pfam" id="PF01975">
    <property type="entry name" value="SurE"/>
    <property type="match status" value="1"/>
</dbReference>
<dbReference type="OrthoDB" id="26873at2157"/>
<comment type="function">
    <text evidence="4">Nucleotidase that shows phosphatase activity on nucleoside 5'-monophosphates.</text>
</comment>
<evidence type="ECO:0000256" key="1">
    <source>
        <dbReference type="ARBA" id="ARBA00011062"/>
    </source>
</evidence>
<keyword evidence="3 4" id="KW-0378">Hydrolase</keyword>
<feature type="binding site" evidence="4">
    <location>
        <position position="18"/>
    </location>
    <ligand>
        <name>a divalent metal cation</name>
        <dbReference type="ChEBI" id="CHEBI:60240"/>
    </ligand>
</feature>
<evidence type="ECO:0000313" key="7">
    <source>
        <dbReference type="Proteomes" id="UP000509448"/>
    </source>
</evidence>